<sequence>MNALYHYRECGLPNVHLKNGYTLEIIDGEEYLSIDDMNGLHIAIAIQLVEKNQPLTGSEFKFLRQHFNHSRRVLGELLGVDQQTVGRWEKGETSIPKNVDATMRQLFLESIDEDSNLGLILQKLADAEAEVMMIDIVLEERDNHWLKAA</sequence>
<dbReference type="Pfam" id="PF01381">
    <property type="entry name" value="HTH_3"/>
    <property type="match status" value="1"/>
</dbReference>
<gene>
    <name evidence="2" type="ORF">DI392_00670</name>
</gene>
<dbReference type="Gene3D" id="1.10.260.40">
    <property type="entry name" value="lambda repressor-like DNA-binding domains"/>
    <property type="match status" value="1"/>
</dbReference>
<protein>
    <submittedName>
        <fullName evidence="2">Transcriptional regulator</fullName>
    </submittedName>
</protein>
<dbReference type="OrthoDB" id="7365244at2"/>
<dbReference type="EMBL" id="QFWT01000001">
    <property type="protein sequence ID" value="PWI34828.1"/>
    <property type="molecule type" value="Genomic_DNA"/>
</dbReference>
<proteinExistence type="predicted"/>
<evidence type="ECO:0000313" key="3">
    <source>
        <dbReference type="Proteomes" id="UP000245362"/>
    </source>
</evidence>
<dbReference type="RefSeq" id="WP_109317982.1">
    <property type="nucleotide sequence ID" value="NZ_QFWT01000001.1"/>
</dbReference>
<dbReference type="InterPro" id="IPR001387">
    <property type="entry name" value="Cro/C1-type_HTH"/>
</dbReference>
<comment type="caution">
    <text evidence="2">The sequence shown here is derived from an EMBL/GenBank/DDBJ whole genome shotgun (WGS) entry which is preliminary data.</text>
</comment>
<feature type="domain" description="HTH cro/C1-type" evidence="1">
    <location>
        <begin position="60"/>
        <end position="115"/>
    </location>
</feature>
<dbReference type="SUPFAM" id="SSF47413">
    <property type="entry name" value="lambda repressor-like DNA-binding domains"/>
    <property type="match status" value="1"/>
</dbReference>
<accession>A0A2U3BDF1</accession>
<dbReference type="PROSITE" id="PS50943">
    <property type="entry name" value="HTH_CROC1"/>
    <property type="match status" value="1"/>
</dbReference>
<dbReference type="Proteomes" id="UP000245362">
    <property type="component" value="Unassembled WGS sequence"/>
</dbReference>
<dbReference type="InterPro" id="IPR010982">
    <property type="entry name" value="Lambda_DNA-bd_dom_sf"/>
</dbReference>
<dbReference type="CDD" id="cd00093">
    <property type="entry name" value="HTH_XRE"/>
    <property type="match status" value="1"/>
</dbReference>
<evidence type="ECO:0000259" key="1">
    <source>
        <dbReference type="PROSITE" id="PS50943"/>
    </source>
</evidence>
<reference evidence="2 3" key="1">
    <citation type="submission" date="2018-05" db="EMBL/GenBank/DDBJ databases">
        <title>Vibrio limimaris sp. nov., isolated from marine sediment.</title>
        <authorList>
            <person name="Li C.-M."/>
        </authorList>
    </citation>
    <scope>NUCLEOTIDE SEQUENCE [LARGE SCALE GENOMIC DNA]</scope>
    <source>
        <strain evidence="2 3">E4404</strain>
    </source>
</reference>
<keyword evidence="3" id="KW-1185">Reference proteome</keyword>
<organism evidence="2 3">
    <name type="scientific">Vibrio albus</name>
    <dbReference type="NCBI Taxonomy" id="2200953"/>
    <lineage>
        <taxon>Bacteria</taxon>
        <taxon>Pseudomonadati</taxon>
        <taxon>Pseudomonadota</taxon>
        <taxon>Gammaproteobacteria</taxon>
        <taxon>Vibrionales</taxon>
        <taxon>Vibrionaceae</taxon>
        <taxon>Vibrio</taxon>
    </lineage>
</organism>
<dbReference type="GO" id="GO:0003677">
    <property type="term" value="F:DNA binding"/>
    <property type="evidence" value="ECO:0007669"/>
    <property type="project" value="InterPro"/>
</dbReference>
<evidence type="ECO:0000313" key="2">
    <source>
        <dbReference type="EMBL" id="PWI34828.1"/>
    </source>
</evidence>
<name>A0A2U3BDF1_9VIBR</name>
<dbReference type="AlphaFoldDB" id="A0A2U3BDF1"/>